<dbReference type="Gene3D" id="2.60.120.620">
    <property type="entry name" value="q2cbj1_9rhob like domain"/>
    <property type="match status" value="1"/>
</dbReference>
<dbReference type="PANTHER" id="PTHR37563:SF2">
    <property type="entry name" value="PHYTANOYL-COA DIOXYGENASE FAMILY PROTEIN (AFU_ORTHOLOGUE AFUA_2G03330)"/>
    <property type="match status" value="1"/>
</dbReference>
<dbReference type="InterPro" id="IPR051961">
    <property type="entry name" value="Fungal_Metabolite_Diox"/>
</dbReference>
<evidence type="ECO:0000313" key="2">
    <source>
        <dbReference type="Proteomes" id="UP000247810"/>
    </source>
</evidence>
<name>A0A319CZ23_9EURO</name>
<dbReference type="PANTHER" id="PTHR37563">
    <property type="entry name" value="PHYTANOYL-COA DIOXYGENASE FAMILY PROTEIN (AFU_ORTHOLOGUE AFUA_2G03330)"/>
    <property type="match status" value="1"/>
</dbReference>
<dbReference type="SUPFAM" id="SSF51197">
    <property type="entry name" value="Clavaminate synthase-like"/>
    <property type="match status" value="1"/>
</dbReference>
<evidence type="ECO:0000313" key="1">
    <source>
        <dbReference type="EMBL" id="PYH90294.1"/>
    </source>
</evidence>
<organism evidence="1 2">
    <name type="scientific">Aspergillus ellipticus CBS 707.79</name>
    <dbReference type="NCBI Taxonomy" id="1448320"/>
    <lineage>
        <taxon>Eukaryota</taxon>
        <taxon>Fungi</taxon>
        <taxon>Dikarya</taxon>
        <taxon>Ascomycota</taxon>
        <taxon>Pezizomycotina</taxon>
        <taxon>Eurotiomycetes</taxon>
        <taxon>Eurotiomycetidae</taxon>
        <taxon>Eurotiales</taxon>
        <taxon>Aspergillaceae</taxon>
        <taxon>Aspergillus</taxon>
        <taxon>Aspergillus subgen. Circumdati</taxon>
    </lineage>
</organism>
<gene>
    <name evidence="1" type="ORF">BO71DRAFT_81393</name>
</gene>
<protein>
    <recommendedName>
        <fullName evidence="3">Phytanoyl-CoA dioxygenase family protein</fullName>
    </recommendedName>
</protein>
<dbReference type="Proteomes" id="UP000247810">
    <property type="component" value="Unassembled WGS sequence"/>
</dbReference>
<dbReference type="InterPro" id="IPR008775">
    <property type="entry name" value="Phytyl_CoA_dOase-like"/>
</dbReference>
<proteinExistence type="predicted"/>
<reference evidence="1 2" key="1">
    <citation type="submission" date="2018-02" db="EMBL/GenBank/DDBJ databases">
        <title>The genomes of Aspergillus section Nigri reveals drivers in fungal speciation.</title>
        <authorList>
            <consortium name="DOE Joint Genome Institute"/>
            <person name="Vesth T.C."/>
            <person name="Nybo J."/>
            <person name="Theobald S."/>
            <person name="Brandl J."/>
            <person name="Frisvad J.C."/>
            <person name="Nielsen K.F."/>
            <person name="Lyhne E.K."/>
            <person name="Kogle M.E."/>
            <person name="Kuo A."/>
            <person name="Riley R."/>
            <person name="Clum A."/>
            <person name="Nolan M."/>
            <person name="Lipzen A."/>
            <person name="Salamov A."/>
            <person name="Henrissat B."/>
            <person name="Wiebenga A."/>
            <person name="De vries R.P."/>
            <person name="Grigoriev I.V."/>
            <person name="Mortensen U.H."/>
            <person name="Andersen M.R."/>
            <person name="Baker S.E."/>
        </authorList>
    </citation>
    <scope>NUCLEOTIDE SEQUENCE [LARGE SCALE GENOMIC DNA]</scope>
    <source>
        <strain evidence="1 2">CBS 707.79</strain>
    </source>
</reference>
<accession>A0A319CZ23</accession>
<keyword evidence="2" id="KW-1185">Reference proteome</keyword>
<dbReference type="Pfam" id="PF05721">
    <property type="entry name" value="PhyH"/>
    <property type="match status" value="1"/>
</dbReference>
<sequence>MPTPELTQITLSPSELSTKTLTSHHLQAALEALHQDGICILTNAVNPSHLDKLNLRMTPEAQTLYSNPSTHRNFGPLTGNIQQEPVLDASYLFSDILANPWATTITSHMLGPHPHLRFYSANTAFQATARQPVHVDVHFPFPKLPFGFCINVNLVDTTPENGATEVWPGSHRDVDPAQSDEVGVRAEVLEARRKVRGPVQPSLPKGAVITRDFRLWHAGMPNRTDVPRVMLVTIHFPAWYRSEQRVVLPRSVMGKVEWGDLVPCVEWVEDGVEYLRGRHDHDFSLLP</sequence>
<dbReference type="EMBL" id="KZ825989">
    <property type="protein sequence ID" value="PYH90294.1"/>
    <property type="molecule type" value="Genomic_DNA"/>
</dbReference>
<dbReference type="VEuPathDB" id="FungiDB:BO71DRAFT_81393"/>
<dbReference type="AlphaFoldDB" id="A0A319CZ23"/>
<evidence type="ECO:0008006" key="3">
    <source>
        <dbReference type="Google" id="ProtNLM"/>
    </source>
</evidence>
<dbReference type="OrthoDB" id="407832at2759"/>